<keyword evidence="3" id="KW-0723">Serine/threonine-protein kinase</keyword>
<evidence type="ECO:0000313" key="3">
    <source>
        <dbReference type="EMBL" id="RJF73163.1"/>
    </source>
</evidence>
<dbReference type="SMART" id="SM00220">
    <property type="entry name" value="S_TKc"/>
    <property type="match status" value="1"/>
</dbReference>
<reference evidence="3 4" key="1">
    <citation type="submission" date="2018-09" db="EMBL/GenBank/DDBJ databases">
        <authorList>
            <person name="Zhu H."/>
        </authorList>
    </citation>
    <scope>NUCLEOTIDE SEQUENCE [LARGE SCALE GENOMIC DNA]</scope>
    <source>
        <strain evidence="3 4">K2S05-167</strain>
    </source>
</reference>
<dbReference type="Pfam" id="PF00069">
    <property type="entry name" value="Pkinase"/>
    <property type="match status" value="1"/>
</dbReference>
<dbReference type="OrthoDB" id="9788659at2"/>
<dbReference type="InterPro" id="IPR008271">
    <property type="entry name" value="Ser/Thr_kinase_AS"/>
</dbReference>
<gene>
    <name evidence="3" type="ORF">D3875_18020</name>
</gene>
<evidence type="ECO:0000256" key="1">
    <source>
        <dbReference type="SAM" id="MobiDB-lite"/>
    </source>
</evidence>
<dbReference type="AlphaFoldDB" id="A0A418VAP0"/>
<dbReference type="Proteomes" id="UP000286287">
    <property type="component" value="Unassembled WGS sequence"/>
</dbReference>
<evidence type="ECO:0000259" key="2">
    <source>
        <dbReference type="PROSITE" id="PS50011"/>
    </source>
</evidence>
<dbReference type="GO" id="GO:0005524">
    <property type="term" value="F:ATP binding"/>
    <property type="evidence" value="ECO:0007669"/>
    <property type="project" value="InterPro"/>
</dbReference>
<evidence type="ECO:0000313" key="4">
    <source>
        <dbReference type="Proteomes" id="UP000286287"/>
    </source>
</evidence>
<keyword evidence="3" id="KW-0418">Kinase</keyword>
<dbReference type="RefSeq" id="WP_119765896.1">
    <property type="nucleotide sequence ID" value="NZ_QYUJ01000014.1"/>
</dbReference>
<dbReference type="EMBL" id="QYUJ01000014">
    <property type="protein sequence ID" value="RJF73163.1"/>
    <property type="molecule type" value="Genomic_DNA"/>
</dbReference>
<keyword evidence="3" id="KW-0808">Transferase</keyword>
<accession>A0A418VAP0</accession>
<feature type="compositionally biased region" description="Polar residues" evidence="1">
    <location>
        <begin position="273"/>
        <end position="285"/>
    </location>
</feature>
<feature type="domain" description="Protein kinase" evidence="2">
    <location>
        <begin position="1"/>
        <end position="261"/>
    </location>
</feature>
<dbReference type="PROSITE" id="PS00108">
    <property type="entry name" value="PROTEIN_KINASE_ST"/>
    <property type="match status" value="1"/>
</dbReference>
<comment type="caution">
    <text evidence="3">The sequence shown here is derived from an EMBL/GenBank/DDBJ whole genome shotgun (WGS) entry which is preliminary data.</text>
</comment>
<dbReference type="InterPro" id="IPR000719">
    <property type="entry name" value="Prot_kinase_dom"/>
</dbReference>
<dbReference type="PANTHER" id="PTHR44329:SF214">
    <property type="entry name" value="PROTEIN KINASE DOMAIN-CONTAINING PROTEIN"/>
    <property type="match status" value="1"/>
</dbReference>
<keyword evidence="4" id="KW-1185">Reference proteome</keyword>
<dbReference type="SUPFAM" id="SSF56112">
    <property type="entry name" value="Protein kinase-like (PK-like)"/>
    <property type="match status" value="1"/>
</dbReference>
<feature type="region of interest" description="Disordered" evidence="1">
    <location>
        <begin position="261"/>
        <end position="285"/>
    </location>
</feature>
<dbReference type="PROSITE" id="PS50011">
    <property type="entry name" value="PROTEIN_KINASE_DOM"/>
    <property type="match status" value="1"/>
</dbReference>
<dbReference type="Gene3D" id="1.10.510.10">
    <property type="entry name" value="Transferase(Phosphotransferase) domain 1"/>
    <property type="match status" value="1"/>
</dbReference>
<dbReference type="InterPro" id="IPR051681">
    <property type="entry name" value="Ser/Thr_Kinases-Pseudokinases"/>
</dbReference>
<protein>
    <submittedName>
        <fullName evidence="3">Serine/threonine protein kinase</fullName>
    </submittedName>
</protein>
<organism evidence="3 4">
    <name type="scientific">Deinococcus cavernae</name>
    <dbReference type="NCBI Taxonomy" id="2320857"/>
    <lineage>
        <taxon>Bacteria</taxon>
        <taxon>Thermotogati</taxon>
        <taxon>Deinococcota</taxon>
        <taxon>Deinococci</taxon>
        <taxon>Deinococcales</taxon>
        <taxon>Deinococcaceae</taxon>
        <taxon>Deinococcus</taxon>
    </lineage>
</organism>
<name>A0A418VAP0_9DEIO</name>
<proteinExistence type="predicted"/>
<dbReference type="CDD" id="cd14014">
    <property type="entry name" value="STKc_PknB_like"/>
    <property type="match status" value="1"/>
</dbReference>
<dbReference type="GO" id="GO:0004674">
    <property type="term" value="F:protein serine/threonine kinase activity"/>
    <property type="evidence" value="ECO:0007669"/>
    <property type="project" value="UniProtKB-KW"/>
</dbReference>
<sequence length="285" mass="31203">MSTLSPIPHQQVDRLTPLRQRGGVQTAQGVWQGQAVFVKSLISGDPEIVDRFQHEGEVAAYLQHPNIVRLLAVTNTQLIFKFIRGGTLRDLARCGPMTPDAATAVVWGVLQAAAYLHARGVVHQDLKPENVMLLNGEANDASVRIMDFGMSHARHLHLDIHSGTRMGTPHFMAPEQFQGVRGDPRSDLYSVGVLLFDCLAGHPPYEDALGWLAGICENCAELPGPPELHPLMQGAIQRDRAERPQSAQVMLKALGQARRALGLSDLGHDEPENGNQEYSDRQAAQ</sequence>
<dbReference type="InterPro" id="IPR011009">
    <property type="entry name" value="Kinase-like_dom_sf"/>
</dbReference>
<dbReference type="PANTHER" id="PTHR44329">
    <property type="entry name" value="SERINE/THREONINE-PROTEIN KINASE TNNI3K-RELATED"/>
    <property type="match status" value="1"/>
</dbReference>
<dbReference type="Gene3D" id="3.30.200.20">
    <property type="entry name" value="Phosphorylase Kinase, domain 1"/>
    <property type="match status" value="1"/>
</dbReference>